<organism evidence="14 15">
    <name type="scientific">Streptomyces venezuelae</name>
    <dbReference type="NCBI Taxonomy" id="54571"/>
    <lineage>
        <taxon>Bacteria</taxon>
        <taxon>Bacillati</taxon>
        <taxon>Actinomycetota</taxon>
        <taxon>Actinomycetes</taxon>
        <taxon>Kitasatosporales</taxon>
        <taxon>Streptomycetaceae</taxon>
        <taxon>Streptomyces</taxon>
    </lineage>
</organism>
<evidence type="ECO:0000256" key="10">
    <source>
        <dbReference type="ARBA" id="ARBA00034269"/>
    </source>
</evidence>
<name>A0A5P2ALF4_STRVZ</name>
<evidence type="ECO:0000256" key="5">
    <source>
        <dbReference type="ARBA" id="ARBA00022692"/>
    </source>
</evidence>
<evidence type="ECO:0000256" key="11">
    <source>
        <dbReference type="ARBA" id="ARBA00045497"/>
    </source>
</evidence>
<evidence type="ECO:0000256" key="4">
    <source>
        <dbReference type="ARBA" id="ARBA00022475"/>
    </source>
</evidence>
<dbReference type="GO" id="GO:0015095">
    <property type="term" value="F:magnesium ion transmembrane transporter activity"/>
    <property type="evidence" value="ECO:0007669"/>
    <property type="project" value="TreeGrafter"/>
</dbReference>
<dbReference type="GO" id="GO:0005886">
    <property type="term" value="C:plasma membrane"/>
    <property type="evidence" value="ECO:0007669"/>
    <property type="project" value="UniProtKB-SubCell"/>
</dbReference>
<keyword evidence="4" id="KW-1003">Cell membrane</keyword>
<dbReference type="PANTHER" id="PTHR46494:SF1">
    <property type="entry name" value="CORA FAMILY METAL ION TRANSPORTER (EUROFUNG)"/>
    <property type="match status" value="1"/>
</dbReference>
<evidence type="ECO:0000256" key="8">
    <source>
        <dbReference type="ARBA" id="ARBA00023065"/>
    </source>
</evidence>
<evidence type="ECO:0000256" key="3">
    <source>
        <dbReference type="ARBA" id="ARBA00022448"/>
    </source>
</evidence>
<dbReference type="InterPro" id="IPR002523">
    <property type="entry name" value="MgTranspt_CorA/ZnTranspt_ZntB"/>
</dbReference>
<dbReference type="GO" id="GO:0015087">
    <property type="term" value="F:cobalt ion transmembrane transporter activity"/>
    <property type="evidence" value="ECO:0007669"/>
    <property type="project" value="TreeGrafter"/>
</dbReference>
<comment type="function">
    <text evidence="11">Mediates influx of magnesium ions. Alternates between open and closed states. Activated by low cytoplasmic Mg(2+) levels. Inactive when cytoplasmic Mg(2+) levels are high.</text>
</comment>
<dbReference type="AlphaFoldDB" id="A0A5P2ALF4"/>
<comment type="catalytic activity">
    <reaction evidence="10">
        <text>Mg(2+)(in) = Mg(2+)(out)</text>
        <dbReference type="Rhea" id="RHEA:29827"/>
        <dbReference type="ChEBI" id="CHEBI:18420"/>
    </reaction>
</comment>
<feature type="compositionally biased region" description="Basic and acidic residues" evidence="12">
    <location>
        <begin position="1"/>
        <end position="16"/>
    </location>
</feature>
<dbReference type="GO" id="GO:0050897">
    <property type="term" value="F:cobalt ion binding"/>
    <property type="evidence" value="ECO:0007669"/>
    <property type="project" value="TreeGrafter"/>
</dbReference>
<dbReference type="Gene3D" id="3.30.460.20">
    <property type="entry name" value="CorA soluble domain-like"/>
    <property type="match status" value="1"/>
</dbReference>
<dbReference type="CDD" id="cd12830">
    <property type="entry name" value="MtCorA-like"/>
    <property type="match status" value="1"/>
</dbReference>
<dbReference type="PANTHER" id="PTHR46494">
    <property type="entry name" value="CORA FAMILY METAL ION TRANSPORTER (EUROFUNG)"/>
    <property type="match status" value="1"/>
</dbReference>
<evidence type="ECO:0000256" key="12">
    <source>
        <dbReference type="SAM" id="MobiDB-lite"/>
    </source>
</evidence>
<evidence type="ECO:0000256" key="1">
    <source>
        <dbReference type="ARBA" id="ARBA00004651"/>
    </source>
</evidence>
<evidence type="ECO:0000256" key="9">
    <source>
        <dbReference type="ARBA" id="ARBA00023136"/>
    </source>
</evidence>
<dbReference type="SUPFAM" id="SSF143865">
    <property type="entry name" value="CorA soluble domain-like"/>
    <property type="match status" value="1"/>
</dbReference>
<keyword evidence="5 13" id="KW-0812">Transmembrane</keyword>
<evidence type="ECO:0000313" key="15">
    <source>
        <dbReference type="Proteomes" id="UP000324106"/>
    </source>
</evidence>
<feature type="region of interest" description="Disordered" evidence="12">
    <location>
        <begin position="1"/>
        <end position="31"/>
    </location>
</feature>
<dbReference type="OrthoDB" id="9803416at2"/>
<evidence type="ECO:0000256" key="13">
    <source>
        <dbReference type="SAM" id="Phobius"/>
    </source>
</evidence>
<evidence type="ECO:0000313" key="14">
    <source>
        <dbReference type="EMBL" id="QES19064.1"/>
    </source>
</evidence>
<dbReference type="SUPFAM" id="SSF144083">
    <property type="entry name" value="Magnesium transport protein CorA, transmembrane region"/>
    <property type="match status" value="1"/>
</dbReference>
<comment type="subcellular location">
    <subcellularLocation>
        <location evidence="1">Cell membrane</location>
        <topology evidence="1">Multi-pass membrane protein</topology>
    </subcellularLocation>
</comment>
<dbReference type="Pfam" id="PF01544">
    <property type="entry name" value="CorA"/>
    <property type="match status" value="1"/>
</dbReference>
<reference evidence="14 15" key="1">
    <citation type="submission" date="2018-05" db="EMBL/GenBank/DDBJ databases">
        <title>Streptomyces venezuelae.</title>
        <authorList>
            <person name="Kim W."/>
            <person name="Lee N."/>
            <person name="Cho B.-K."/>
        </authorList>
    </citation>
    <scope>NUCLEOTIDE SEQUENCE [LARGE SCALE GENOMIC DNA]</scope>
    <source>
        <strain evidence="14 15">ATCC 15068</strain>
    </source>
</reference>
<keyword evidence="6" id="KW-0460">Magnesium</keyword>
<gene>
    <name evidence="14" type="ORF">DEJ46_08170</name>
</gene>
<dbReference type="EMBL" id="CP029194">
    <property type="protein sequence ID" value="QES19064.1"/>
    <property type="molecule type" value="Genomic_DNA"/>
</dbReference>
<feature type="transmembrane region" description="Helical" evidence="13">
    <location>
        <begin position="342"/>
        <end position="362"/>
    </location>
</feature>
<evidence type="ECO:0000256" key="2">
    <source>
        <dbReference type="ARBA" id="ARBA00009765"/>
    </source>
</evidence>
<dbReference type="FunFam" id="1.20.58.340:FF:000004">
    <property type="entry name" value="Magnesium transport protein CorA"/>
    <property type="match status" value="1"/>
</dbReference>
<evidence type="ECO:0000256" key="7">
    <source>
        <dbReference type="ARBA" id="ARBA00022989"/>
    </source>
</evidence>
<comment type="similarity">
    <text evidence="2">Belongs to the CorA metal ion transporter (MIT) (TC 1.A.35) family.</text>
</comment>
<feature type="transmembrane region" description="Helical" evidence="13">
    <location>
        <begin position="311"/>
        <end position="330"/>
    </location>
</feature>
<keyword evidence="7 13" id="KW-1133">Transmembrane helix</keyword>
<accession>A0A5P2ALF4</accession>
<dbReference type="InterPro" id="IPR045863">
    <property type="entry name" value="CorA_TM1_TM2"/>
</dbReference>
<dbReference type="Gene3D" id="1.20.58.340">
    <property type="entry name" value="Magnesium transport protein CorA, transmembrane region"/>
    <property type="match status" value="2"/>
</dbReference>
<sequence length="368" mass="41247">MPERRPRAAWRRHPEPEPEPASTPHSTDRPGVVQASLYRDGRRVSSPATLADTFRQLREHPDGMAWIGLQRPTEAELHSLAAEFDLHELAVEDALEAHQRPKLERYGDTLFVVLRAARYLDAQEEVEFGELHIFVGPDFLITVRHGAAPDLSTVRHRMEGNPDLLALGPEAVLYAILDAVVDGYAPVVAGVQNDIDEIETEVFGGDPAVSRRIYELSREMVEFQRATRPLVGMLHGLMAGFAKYGTDEELQRYLRDVADHVTHTSERVDGFRQALTDILTVNATLVTQQQNAEMRALAEAGFEQNEEIKKISAWAAILFAPTLVGTIYGMNFESMPELGWSLGYPFAVGLMGMVCVSLYVIFKRRDWL</sequence>
<keyword evidence="9 13" id="KW-0472">Membrane</keyword>
<evidence type="ECO:0000256" key="6">
    <source>
        <dbReference type="ARBA" id="ARBA00022842"/>
    </source>
</evidence>
<keyword evidence="3" id="KW-0813">Transport</keyword>
<dbReference type="Proteomes" id="UP000324106">
    <property type="component" value="Chromosome"/>
</dbReference>
<dbReference type="InterPro" id="IPR045861">
    <property type="entry name" value="CorA_cytoplasmic_dom"/>
</dbReference>
<protein>
    <submittedName>
        <fullName evidence="14">Transporter</fullName>
    </submittedName>
</protein>
<dbReference type="RefSeq" id="WP_150264869.1">
    <property type="nucleotide sequence ID" value="NZ_CP029194.1"/>
</dbReference>
<proteinExistence type="inferred from homology"/>
<keyword evidence="8" id="KW-0406">Ion transport</keyword>
<dbReference type="GO" id="GO:0000287">
    <property type="term" value="F:magnesium ion binding"/>
    <property type="evidence" value="ECO:0007669"/>
    <property type="project" value="TreeGrafter"/>
</dbReference>